<keyword evidence="4" id="KW-1185">Reference proteome</keyword>
<evidence type="ECO:0000313" key="4">
    <source>
        <dbReference type="Proteomes" id="UP000001491"/>
    </source>
</evidence>
<keyword evidence="2" id="KW-1133">Transmembrane helix</keyword>
<evidence type="ECO:0000313" key="3">
    <source>
        <dbReference type="EMBL" id="CAT04875.1"/>
    </source>
</evidence>
<feature type="transmembrane region" description="Helical" evidence="2">
    <location>
        <begin position="7"/>
        <end position="24"/>
    </location>
</feature>
<dbReference type="NCBIfam" id="NF045889">
    <property type="entry name" value="ICE_Mbov_0396_TM"/>
    <property type="match status" value="1"/>
</dbReference>
<proteinExistence type="predicted"/>
<keyword evidence="2" id="KW-0472">Membrane</keyword>
<dbReference type="Proteomes" id="UP000001491">
    <property type="component" value="Chromosome"/>
</dbReference>
<feature type="transmembrane region" description="Helical" evidence="2">
    <location>
        <begin position="287"/>
        <end position="308"/>
    </location>
</feature>
<feature type="transmembrane region" description="Helical" evidence="2">
    <location>
        <begin position="245"/>
        <end position="267"/>
    </location>
</feature>
<dbReference type="HOGENOM" id="CLU_021792_0_0_14"/>
<keyword evidence="2" id="KW-0812">Transmembrane</keyword>
<dbReference type="eggNOG" id="ENOG502ZFWT">
    <property type="taxonomic scope" value="Bacteria"/>
</dbReference>
<feature type="transmembrane region" description="Helical" evidence="2">
    <location>
        <begin position="217"/>
        <end position="233"/>
    </location>
</feature>
<feature type="compositionally biased region" description="Polar residues" evidence="1">
    <location>
        <begin position="505"/>
        <end position="518"/>
    </location>
</feature>
<dbReference type="NCBIfam" id="NF045848">
    <property type="entry name" value="MMCAP2_0566_fam"/>
    <property type="match status" value="1"/>
</dbReference>
<evidence type="ECO:0000256" key="1">
    <source>
        <dbReference type="SAM" id="MobiDB-lite"/>
    </source>
</evidence>
<feature type="region of interest" description="Disordered" evidence="1">
    <location>
        <begin position="456"/>
        <end position="542"/>
    </location>
</feature>
<accession>C5J5Y3</accession>
<sequence length="542" mass="60489">MFGFFTGIINAITYPFFLLGWYLFVYIPLALIAFFNLVFQQLGLEIIVRVIFQKGKFSFQDLPVGFWVFVFVALAMGFVLFVAKFVKFLVARKENPGEEIVSMTRGVFVSFAFAFLFPILLFASLIILQMLLDLVNQYVRGNSSLTYLIVKSSTDKISESEVVRISKDFRPPGYDSYTRFHSGEAIQLVLTLGIASLVISFILGISFISWFVAGAQLFMNFLTMPLWIANSIWDNGKQIKLWVKSFFGQLASLIVYQTSFNIFLIWLSSTLFIADSMNFREAGSNEFLYKFFVKLAFIIGGGIAIITFTKQIASQFGQGNLVGYQQRLASSALKVAGVSAGAIGGFMLKMRGRSGDGNKKANGIFSDSSKILPSVNGISSSQSQGLNWRGLMMTGLAVGSGIAAASQGTKMWKRSNNDEQLNIKHNKTANQNKEHSKTKQNPNFLLIGNVDDTIKSTSVNEKNDKSKTDSPKVSEQAWNPSKNKLKTEEKQIESTQNYDPIINEQAKTSISSPKIKNNSQKEQEKTKTENDENDKSNLTKKE</sequence>
<gene>
    <name evidence="3" type="ordered locus">MCJ_001820</name>
</gene>
<reference evidence="4" key="1">
    <citation type="journal article" date="2009" name="BMC Bioinformatics">
        <title>The Mycoplasma conjunctivae genome sequencing, annotation and analysis.</title>
        <authorList>
            <person name="Calderon-Copete S.P."/>
            <person name="Wigger G."/>
            <person name="Wunderlin C."/>
            <person name="Schmidheini T."/>
            <person name="Frey J."/>
            <person name="Quail M.A."/>
            <person name="Falquet L."/>
        </authorList>
    </citation>
    <scope>NUCLEOTIDE SEQUENCE [LARGE SCALE GENOMIC DNA]</scope>
    <source>
        <strain evidence="4">ATCC 25834 / NCTC 10147 / HRC/581</strain>
    </source>
</reference>
<evidence type="ECO:0000256" key="2">
    <source>
        <dbReference type="SAM" id="Phobius"/>
    </source>
</evidence>
<dbReference type="KEGG" id="mco:MCJ_001820"/>
<protein>
    <submittedName>
        <fullName evidence="3">Uncharacterized protein</fullName>
    </submittedName>
</protein>
<feature type="transmembrane region" description="Helical" evidence="2">
    <location>
        <begin position="64"/>
        <end position="86"/>
    </location>
</feature>
<dbReference type="EMBL" id="FM864216">
    <property type="protein sequence ID" value="CAT04875.1"/>
    <property type="molecule type" value="Genomic_DNA"/>
</dbReference>
<name>C5J5Y3_MESCH</name>
<feature type="transmembrane region" description="Helical" evidence="2">
    <location>
        <begin position="106"/>
        <end position="132"/>
    </location>
</feature>
<feature type="compositionally biased region" description="Basic and acidic residues" evidence="1">
    <location>
        <begin position="519"/>
        <end position="542"/>
    </location>
</feature>
<organism evidence="3 4">
    <name type="scientific">Mesomycoplasma conjunctivae (strain ATCC 25834 / NCTC 10147 / HRC/581)</name>
    <name type="common">Mycoplasma conjunctivae</name>
    <dbReference type="NCBI Taxonomy" id="572263"/>
    <lineage>
        <taxon>Bacteria</taxon>
        <taxon>Bacillati</taxon>
        <taxon>Mycoplasmatota</taxon>
        <taxon>Mycoplasmoidales</taxon>
        <taxon>Metamycoplasmataceae</taxon>
        <taxon>Mesomycoplasma</taxon>
    </lineage>
</organism>
<feature type="compositionally biased region" description="Polar residues" evidence="1">
    <location>
        <begin position="473"/>
        <end position="482"/>
    </location>
</feature>
<dbReference type="AlphaFoldDB" id="C5J5Y3"/>
<feature type="compositionally biased region" description="Basic and acidic residues" evidence="1">
    <location>
        <begin position="461"/>
        <end position="472"/>
    </location>
</feature>
<feature type="transmembrane region" description="Helical" evidence="2">
    <location>
        <begin position="188"/>
        <end position="211"/>
    </location>
</feature>